<organism evidence="2 3">
    <name type="scientific">Penicillium frequentans</name>
    <dbReference type="NCBI Taxonomy" id="3151616"/>
    <lineage>
        <taxon>Eukaryota</taxon>
        <taxon>Fungi</taxon>
        <taxon>Dikarya</taxon>
        <taxon>Ascomycota</taxon>
        <taxon>Pezizomycotina</taxon>
        <taxon>Eurotiomycetes</taxon>
        <taxon>Eurotiomycetidae</taxon>
        <taxon>Eurotiales</taxon>
        <taxon>Aspergillaceae</taxon>
        <taxon>Penicillium</taxon>
    </lineage>
</organism>
<evidence type="ECO:0008006" key="4">
    <source>
        <dbReference type="Google" id="ProtNLM"/>
    </source>
</evidence>
<reference evidence="2 3" key="1">
    <citation type="journal article" date="2023" name="IMA Fungus">
        <title>Comparative genomic study of the Penicillium genus elucidates a diverse pangenome and 15 lateral gene transfer events.</title>
        <authorList>
            <person name="Petersen C."/>
            <person name="Sorensen T."/>
            <person name="Nielsen M.R."/>
            <person name="Sondergaard T.E."/>
            <person name="Sorensen J.L."/>
            <person name="Fitzpatrick D.A."/>
            <person name="Frisvad J.C."/>
            <person name="Nielsen K.L."/>
        </authorList>
    </citation>
    <scope>NUCLEOTIDE SEQUENCE [LARGE SCALE GENOMIC DNA]</scope>
    <source>
        <strain evidence="2 3">IBT 35679</strain>
    </source>
</reference>
<evidence type="ECO:0000256" key="1">
    <source>
        <dbReference type="SAM" id="SignalP"/>
    </source>
</evidence>
<keyword evidence="3" id="KW-1185">Reference proteome</keyword>
<dbReference type="EMBL" id="JAQIZZ010000008">
    <property type="protein sequence ID" value="KAJ5525945.1"/>
    <property type="molecule type" value="Genomic_DNA"/>
</dbReference>
<proteinExistence type="predicted"/>
<gene>
    <name evidence="2" type="ORF">N7494_012595</name>
</gene>
<keyword evidence="1" id="KW-0732">Signal</keyword>
<comment type="caution">
    <text evidence="2">The sequence shown here is derived from an EMBL/GenBank/DDBJ whole genome shotgun (WGS) entry which is preliminary data.</text>
</comment>
<evidence type="ECO:0000313" key="2">
    <source>
        <dbReference type="EMBL" id="KAJ5525945.1"/>
    </source>
</evidence>
<dbReference type="Proteomes" id="UP001220324">
    <property type="component" value="Unassembled WGS sequence"/>
</dbReference>
<feature type="chain" id="PRO_5042289052" description="Phosphoglycerate mutase family protein" evidence="1">
    <location>
        <begin position="18"/>
        <end position="176"/>
    </location>
</feature>
<evidence type="ECO:0000313" key="3">
    <source>
        <dbReference type="Proteomes" id="UP001220324"/>
    </source>
</evidence>
<accession>A0AAD6CNK3</accession>
<protein>
    <recommendedName>
        <fullName evidence="4">Phosphoglycerate mutase family protein</fullName>
    </recommendedName>
</protein>
<feature type="signal peptide" evidence="1">
    <location>
        <begin position="1"/>
        <end position="17"/>
    </location>
</feature>
<dbReference type="AlphaFoldDB" id="A0AAD6CNK3"/>
<sequence>MYKVLLATLALSGLSIARPDVYLIRHGEKPKEGDGLNEDGLDRAECLRHVFGKHSDYNIGLILAQKPKKNGKRRRPYETVKPLAKDLRMKVDLSCNRDDVNCVKKAIANYDGNGNILICWEHHRMTDLVEALGYEDAPQYPDDRFDLIWSDPFPYTRITNIKSEKCVGLDWMPDDL</sequence>
<name>A0AAD6CNK3_9EURO</name>